<dbReference type="SUPFAM" id="SSF48113">
    <property type="entry name" value="Heme-dependent peroxidases"/>
    <property type="match status" value="1"/>
</dbReference>
<dbReference type="OrthoDB" id="823504at2759"/>
<organism evidence="5 6">
    <name type="scientific">Paramuricea clavata</name>
    <name type="common">Red gorgonian</name>
    <name type="synonym">Violescent sea-whip</name>
    <dbReference type="NCBI Taxonomy" id="317549"/>
    <lineage>
        <taxon>Eukaryota</taxon>
        <taxon>Metazoa</taxon>
        <taxon>Cnidaria</taxon>
        <taxon>Anthozoa</taxon>
        <taxon>Octocorallia</taxon>
        <taxon>Malacalcyonacea</taxon>
        <taxon>Plexauridae</taxon>
        <taxon>Paramuricea</taxon>
    </lineage>
</organism>
<keyword evidence="4" id="KW-0325">Glycoprotein</keyword>
<keyword evidence="3" id="KW-0732">Signal</keyword>
<accession>A0A7D9I5A3</accession>
<dbReference type="Pfam" id="PF03098">
    <property type="entry name" value="An_peroxidase"/>
    <property type="match status" value="1"/>
</dbReference>
<dbReference type="PANTHER" id="PTHR11475:SF4">
    <property type="entry name" value="CHORION PEROXIDASE"/>
    <property type="match status" value="1"/>
</dbReference>
<name>A0A7D9I5A3_PARCT</name>
<protein>
    <submittedName>
        <fullName evidence="5">Partial</fullName>
    </submittedName>
</protein>
<dbReference type="Gene3D" id="1.10.640.10">
    <property type="entry name" value="Haem peroxidase domain superfamily, animal type"/>
    <property type="match status" value="1"/>
</dbReference>
<reference evidence="5" key="1">
    <citation type="submission" date="2020-04" db="EMBL/GenBank/DDBJ databases">
        <authorList>
            <person name="Alioto T."/>
            <person name="Alioto T."/>
            <person name="Gomez Garrido J."/>
        </authorList>
    </citation>
    <scope>NUCLEOTIDE SEQUENCE</scope>
    <source>
        <strain evidence="5">A484AB</strain>
    </source>
</reference>
<keyword evidence="2" id="KW-0964">Secreted</keyword>
<evidence type="ECO:0000256" key="1">
    <source>
        <dbReference type="ARBA" id="ARBA00004613"/>
    </source>
</evidence>
<dbReference type="PRINTS" id="PR00457">
    <property type="entry name" value="ANPEROXIDASE"/>
</dbReference>
<evidence type="ECO:0000256" key="2">
    <source>
        <dbReference type="ARBA" id="ARBA00022525"/>
    </source>
</evidence>
<dbReference type="InterPro" id="IPR010255">
    <property type="entry name" value="Haem_peroxidase_sf"/>
</dbReference>
<evidence type="ECO:0000256" key="3">
    <source>
        <dbReference type="ARBA" id="ARBA00022729"/>
    </source>
</evidence>
<dbReference type="AlphaFoldDB" id="A0A7D9I5A3"/>
<dbReference type="Proteomes" id="UP001152795">
    <property type="component" value="Unassembled WGS sequence"/>
</dbReference>
<dbReference type="CDD" id="cd09823">
    <property type="entry name" value="peroxinectin_like"/>
    <property type="match status" value="1"/>
</dbReference>
<dbReference type="PANTHER" id="PTHR11475">
    <property type="entry name" value="OXIDASE/PEROXIDASE"/>
    <property type="match status" value="1"/>
</dbReference>
<comment type="subcellular location">
    <subcellularLocation>
        <location evidence="1">Secreted</location>
    </subcellularLocation>
</comment>
<dbReference type="InterPro" id="IPR037120">
    <property type="entry name" value="Haem_peroxidase_sf_animal"/>
</dbReference>
<dbReference type="FunFam" id="1.10.640.10:FF:000003">
    <property type="entry name" value="chorion peroxidase"/>
    <property type="match status" value="1"/>
</dbReference>
<gene>
    <name evidence="5" type="ORF">PACLA_8A024083</name>
</gene>
<dbReference type="GO" id="GO:0006979">
    <property type="term" value="P:response to oxidative stress"/>
    <property type="evidence" value="ECO:0007669"/>
    <property type="project" value="InterPro"/>
</dbReference>
<sequence length="874" mass="100112">INDIRNTGPDTENTNHGLWLRHILKWVPFFFRRLFWMSPLVGVTNTDKTKGASDACVFETCSTYLAYAARIWLKKIKPLIFIEYSRHEVQTNRVRLSNSKTRNWQNSRPRKVRASSKSGKRITYRLLSHHPFIKINQNDGSIEINYKDSPKYSPKRSQITTFRVAASTPRQNNRRCRLLSCRQCRSNTWVRIIALRLYYGDKIIQSLQGNFSSLVKTNHLSRVISPESLYRVVRWISPKVNVLSTKISSAQARLDKACTKLSWTIRSHFKTRFPSVIVSASMKDLFSPTTVRKLLYLSNCPQREIDHSFCRMRAKYRSIDGTCNNRKSPLYGSSSSAFARVLPAKYYDSDGMKDPLGFPDLPNAPDVPHPLEITKLFVIAQKQPLPGRGIHSHFLMQWGQFLDHDFTLAPESEDADKCRRESCHQISKATEPPCFTILPHKSSKCIHFTRTASVCDPYQMRLGTREQMNANTGFIDGSQIYGSTLELAKNLRDLSPNKGLLKVRHFTHGDLMPLDNSELMFPNDLCHQTGGCFLAGDTRSSEQMALAAIHTLFVREHNRIAKQLIQINPNWTGDTVYQETRKIVGAIIQKITYEDYLPELLGDNPLPKYTGYKYWVNPSIINSVAAAAYRFGHSTIRPSFDILDENHRKVGAPIPLKHMFFNNTYINRHGIDHLLLGLCAFQAEKVDRSFANGIMGHLFERKHLPGLNLIALNIQRGRDHGLPGYNDFRRYCRLTDARTFNDTAKEISLENRKILAKLYKDDPTIADLFVAGIAETPLPGSQLGPTFSCLIKEQFARLRDGDRFFYMRGKCFTKSQLKEIKKSSLSRILCDNLKSGKKLWVQENVFHAVNNGVRRVDCSSIPKIDLNQWKEIKI</sequence>
<dbReference type="GO" id="GO:0004601">
    <property type="term" value="F:peroxidase activity"/>
    <property type="evidence" value="ECO:0007669"/>
    <property type="project" value="InterPro"/>
</dbReference>
<proteinExistence type="predicted"/>
<dbReference type="InterPro" id="IPR019791">
    <property type="entry name" value="Haem_peroxidase_animal"/>
</dbReference>
<comment type="caution">
    <text evidence="5">The sequence shown here is derived from an EMBL/GenBank/DDBJ whole genome shotgun (WGS) entry which is preliminary data.</text>
</comment>
<evidence type="ECO:0000313" key="6">
    <source>
        <dbReference type="Proteomes" id="UP001152795"/>
    </source>
</evidence>
<keyword evidence="6" id="KW-1185">Reference proteome</keyword>
<evidence type="ECO:0000256" key="4">
    <source>
        <dbReference type="ARBA" id="ARBA00023180"/>
    </source>
</evidence>
<dbReference type="PROSITE" id="PS50292">
    <property type="entry name" value="PEROXIDASE_3"/>
    <property type="match status" value="1"/>
</dbReference>
<dbReference type="EMBL" id="CACRXK020003125">
    <property type="protein sequence ID" value="CAB3997547.1"/>
    <property type="molecule type" value="Genomic_DNA"/>
</dbReference>
<feature type="non-terminal residue" evidence="5">
    <location>
        <position position="874"/>
    </location>
</feature>
<evidence type="ECO:0000313" key="5">
    <source>
        <dbReference type="EMBL" id="CAB3997547.1"/>
    </source>
</evidence>
<dbReference type="GO" id="GO:0020037">
    <property type="term" value="F:heme binding"/>
    <property type="evidence" value="ECO:0007669"/>
    <property type="project" value="InterPro"/>
</dbReference>
<dbReference type="GO" id="GO:0005576">
    <property type="term" value="C:extracellular region"/>
    <property type="evidence" value="ECO:0007669"/>
    <property type="project" value="UniProtKB-SubCell"/>
</dbReference>